<dbReference type="Proteomes" id="UP000266177">
    <property type="component" value="Unassembled WGS sequence"/>
</dbReference>
<dbReference type="PANTHER" id="PTHR42866">
    <property type="entry name" value="3-DEOXY-MANNO-OCTULOSONATE CYTIDYLYLTRANSFERASE"/>
    <property type="match status" value="1"/>
</dbReference>
<dbReference type="GO" id="GO:0005829">
    <property type="term" value="C:cytosol"/>
    <property type="evidence" value="ECO:0007669"/>
    <property type="project" value="TreeGrafter"/>
</dbReference>
<dbReference type="CDD" id="cd02518">
    <property type="entry name" value="GT2_SpsF"/>
    <property type="match status" value="1"/>
</dbReference>
<dbReference type="SUPFAM" id="SSF53448">
    <property type="entry name" value="Nucleotide-diphospho-sugar transferases"/>
    <property type="match status" value="1"/>
</dbReference>
<accession>A0A3A3GP51</accession>
<name>A0A3A3GP51_PANTH</name>
<sequence>MKLVTIIQARMGSTRLPGKVMLPLGDTIVLDYVVNRCHQIKGVNEVIVATSTERADDKIEQWCDEYHIPCSRGSQDDVLGRYHKCAREWDADYIFRVTSDCPFVDYEMASDIVNEMKRSSYDIIKVEGHLPRGLVAELFSFKTLEYMNKHGLEARHREHVTYYAYEYPEQFNMGYFRAREKLQHPELRITVDTPEDYKLCRLIAQHFKSNLLVSSSEVISYLLEHPEIAAINAHIEQKRVI</sequence>
<dbReference type="AlphaFoldDB" id="A0A3A3GP51"/>
<reference evidence="1 2" key="1">
    <citation type="submission" date="2018-09" db="EMBL/GenBank/DDBJ databases">
        <title>Paenibacillus SK2017-BO5.</title>
        <authorList>
            <person name="Piskunova J.V."/>
            <person name="Dubiley S.A."/>
            <person name="Severinov K.V."/>
        </authorList>
    </citation>
    <scope>NUCLEOTIDE SEQUENCE [LARGE SCALE GENOMIC DNA]</scope>
    <source>
        <strain evidence="1 2">BO5</strain>
    </source>
</reference>
<dbReference type="Pfam" id="PF02348">
    <property type="entry name" value="CTP_transf_3"/>
    <property type="match status" value="1"/>
</dbReference>
<protein>
    <submittedName>
        <fullName evidence="1">Acylneuraminate cytidylyltransferase</fullName>
    </submittedName>
</protein>
<keyword evidence="1" id="KW-0548">Nucleotidyltransferase</keyword>
<dbReference type="PANTHER" id="PTHR42866:SF1">
    <property type="entry name" value="SPORE COAT POLYSACCHARIDE BIOSYNTHESIS PROTEIN SPSF"/>
    <property type="match status" value="1"/>
</dbReference>
<organism evidence="1 2">
    <name type="scientific">Paenibacillus thiaminolyticus</name>
    <name type="common">Bacillus thiaminolyticus</name>
    <dbReference type="NCBI Taxonomy" id="49283"/>
    <lineage>
        <taxon>Bacteria</taxon>
        <taxon>Bacillati</taxon>
        <taxon>Bacillota</taxon>
        <taxon>Bacilli</taxon>
        <taxon>Bacillales</taxon>
        <taxon>Paenibacillaceae</taxon>
        <taxon>Paenibacillus</taxon>
    </lineage>
</organism>
<evidence type="ECO:0000313" key="2">
    <source>
        <dbReference type="Proteomes" id="UP000266177"/>
    </source>
</evidence>
<dbReference type="OrthoDB" id="9815559at2"/>
<dbReference type="InterPro" id="IPR003329">
    <property type="entry name" value="Cytidylyl_trans"/>
</dbReference>
<gene>
    <name evidence="1" type="ORF">DQX05_08265</name>
</gene>
<dbReference type="EMBL" id="QYZD01000005">
    <property type="protein sequence ID" value="RJG24827.1"/>
    <property type="molecule type" value="Genomic_DNA"/>
</dbReference>
<comment type="caution">
    <text evidence="1">The sequence shown here is derived from an EMBL/GenBank/DDBJ whole genome shotgun (WGS) entry which is preliminary data.</text>
</comment>
<keyword evidence="1" id="KW-0808">Transferase</keyword>
<evidence type="ECO:0000313" key="1">
    <source>
        <dbReference type="EMBL" id="RJG24827.1"/>
    </source>
</evidence>
<dbReference type="GO" id="GO:0016779">
    <property type="term" value="F:nucleotidyltransferase activity"/>
    <property type="evidence" value="ECO:0007669"/>
    <property type="project" value="UniProtKB-KW"/>
</dbReference>
<dbReference type="InterPro" id="IPR029044">
    <property type="entry name" value="Nucleotide-diphossugar_trans"/>
</dbReference>
<proteinExistence type="predicted"/>
<dbReference type="RefSeq" id="WP_119792564.1">
    <property type="nucleotide sequence ID" value="NZ_QYZD01000005.1"/>
</dbReference>
<dbReference type="Gene3D" id="3.90.550.10">
    <property type="entry name" value="Spore Coat Polysaccharide Biosynthesis Protein SpsA, Chain A"/>
    <property type="match status" value="1"/>
</dbReference>